<gene>
    <name evidence="13" type="ORF">QYM36_016285</name>
</gene>
<feature type="region of interest" description="Disordered" evidence="10">
    <location>
        <begin position="2832"/>
        <end position="2868"/>
    </location>
</feature>
<feature type="compositionally biased region" description="Basic and acidic residues" evidence="10">
    <location>
        <begin position="1684"/>
        <end position="1710"/>
    </location>
</feature>
<keyword evidence="5" id="KW-0805">Transcription regulation</keyword>
<feature type="compositionally biased region" description="Basic and acidic residues" evidence="10">
    <location>
        <begin position="1083"/>
        <end position="1104"/>
    </location>
</feature>
<feature type="compositionally biased region" description="Polar residues" evidence="10">
    <location>
        <begin position="2536"/>
        <end position="2563"/>
    </location>
</feature>
<feature type="compositionally biased region" description="Basic and acidic residues" evidence="10">
    <location>
        <begin position="2566"/>
        <end position="2580"/>
    </location>
</feature>
<evidence type="ECO:0000259" key="11">
    <source>
        <dbReference type="PROSITE" id="PS50102"/>
    </source>
</evidence>
<reference evidence="13" key="1">
    <citation type="submission" date="2023-07" db="EMBL/GenBank/DDBJ databases">
        <title>Chromosome-level genome assembly of Artemia franciscana.</title>
        <authorList>
            <person name="Jo E."/>
        </authorList>
    </citation>
    <scope>NUCLEOTIDE SEQUENCE</scope>
    <source>
        <tissue evidence="13">Whole body</tissue>
    </source>
</reference>
<feature type="compositionally biased region" description="Basic residues" evidence="10">
    <location>
        <begin position="1634"/>
        <end position="1643"/>
    </location>
</feature>
<keyword evidence="4 9" id="KW-0694">RNA-binding</keyword>
<proteinExistence type="inferred from homology"/>
<feature type="region of interest" description="Disordered" evidence="10">
    <location>
        <begin position="3265"/>
        <end position="3290"/>
    </location>
</feature>
<evidence type="ECO:0000313" key="13">
    <source>
        <dbReference type="EMBL" id="KAK2706194.1"/>
    </source>
</evidence>
<feature type="compositionally biased region" description="Low complexity" evidence="10">
    <location>
        <begin position="3017"/>
        <end position="3035"/>
    </location>
</feature>
<evidence type="ECO:0000259" key="12">
    <source>
        <dbReference type="PROSITE" id="PS50917"/>
    </source>
</evidence>
<feature type="region of interest" description="Disordered" evidence="10">
    <location>
        <begin position="2386"/>
        <end position="2598"/>
    </location>
</feature>
<feature type="region of interest" description="Disordered" evidence="10">
    <location>
        <begin position="3162"/>
        <end position="3224"/>
    </location>
</feature>
<feature type="domain" description="SPOC" evidence="12">
    <location>
        <begin position="3297"/>
        <end position="3464"/>
    </location>
</feature>
<feature type="domain" description="RRM" evidence="11">
    <location>
        <begin position="159"/>
        <end position="237"/>
    </location>
</feature>
<comment type="caution">
    <text evidence="13">The sequence shown here is derived from an EMBL/GenBank/DDBJ whole genome shotgun (WGS) entry which is preliminary data.</text>
</comment>
<feature type="compositionally biased region" description="Basic and acidic residues" evidence="10">
    <location>
        <begin position="1432"/>
        <end position="1466"/>
    </location>
</feature>
<feature type="compositionally biased region" description="Polar residues" evidence="10">
    <location>
        <begin position="3004"/>
        <end position="3016"/>
    </location>
</feature>
<feature type="compositionally biased region" description="Low complexity" evidence="10">
    <location>
        <begin position="142"/>
        <end position="157"/>
    </location>
</feature>
<organism evidence="13 14">
    <name type="scientific">Artemia franciscana</name>
    <name type="common">Brine shrimp</name>
    <name type="synonym">Artemia sanfranciscana</name>
    <dbReference type="NCBI Taxonomy" id="6661"/>
    <lineage>
        <taxon>Eukaryota</taxon>
        <taxon>Metazoa</taxon>
        <taxon>Ecdysozoa</taxon>
        <taxon>Arthropoda</taxon>
        <taxon>Crustacea</taxon>
        <taxon>Branchiopoda</taxon>
        <taxon>Anostraca</taxon>
        <taxon>Artemiidae</taxon>
        <taxon>Artemia</taxon>
    </lineage>
</organism>
<feature type="compositionally biased region" description="Basic and acidic residues" evidence="10">
    <location>
        <begin position="1281"/>
        <end position="1297"/>
    </location>
</feature>
<dbReference type="Gene3D" id="2.40.290.10">
    <property type="match status" value="1"/>
</dbReference>
<feature type="domain" description="RRM" evidence="11">
    <location>
        <begin position="341"/>
        <end position="413"/>
    </location>
</feature>
<dbReference type="InterPro" id="IPR016194">
    <property type="entry name" value="SPOC-like_C_dom_sf"/>
</dbReference>
<feature type="domain" description="RRM" evidence="11">
    <location>
        <begin position="6"/>
        <end position="78"/>
    </location>
</feature>
<feature type="compositionally biased region" description="Polar residues" evidence="10">
    <location>
        <begin position="1889"/>
        <end position="1900"/>
    </location>
</feature>
<dbReference type="PROSITE" id="PS50102">
    <property type="entry name" value="RRM"/>
    <property type="match status" value="4"/>
</dbReference>
<feature type="region of interest" description="Disordered" evidence="10">
    <location>
        <begin position="1885"/>
        <end position="2052"/>
    </location>
</feature>
<feature type="compositionally biased region" description="Polar residues" evidence="10">
    <location>
        <begin position="2423"/>
        <end position="2432"/>
    </location>
</feature>
<comment type="similarity">
    <text evidence="2">Belongs to the RRM Spen family.</text>
</comment>
<dbReference type="InterPro" id="IPR010912">
    <property type="entry name" value="SPOC_met"/>
</dbReference>
<feature type="compositionally biased region" description="Polar residues" evidence="10">
    <location>
        <begin position="2231"/>
        <end position="2243"/>
    </location>
</feature>
<feature type="compositionally biased region" description="Basic and acidic residues" evidence="10">
    <location>
        <begin position="1794"/>
        <end position="1804"/>
    </location>
</feature>
<feature type="region of interest" description="Disordered" evidence="10">
    <location>
        <begin position="2981"/>
        <end position="3039"/>
    </location>
</feature>
<keyword evidence="8" id="KW-0539">Nucleus</keyword>
<feature type="region of interest" description="Disordered" evidence="10">
    <location>
        <begin position="447"/>
        <end position="595"/>
    </location>
</feature>
<feature type="compositionally biased region" description="Basic and acidic residues" evidence="10">
    <location>
        <begin position="2156"/>
        <end position="2169"/>
    </location>
</feature>
<dbReference type="InterPro" id="IPR012677">
    <property type="entry name" value="Nucleotide-bd_a/b_plait_sf"/>
</dbReference>
<evidence type="ECO:0000256" key="7">
    <source>
        <dbReference type="ARBA" id="ARBA00023163"/>
    </source>
</evidence>
<feature type="compositionally biased region" description="Polar residues" evidence="10">
    <location>
        <begin position="1560"/>
        <end position="1570"/>
    </location>
</feature>
<dbReference type="CDD" id="cd12349">
    <property type="entry name" value="RRM2_SHARP"/>
    <property type="match status" value="1"/>
</dbReference>
<dbReference type="CDD" id="cd12350">
    <property type="entry name" value="RRM3_SHARP"/>
    <property type="match status" value="1"/>
</dbReference>
<evidence type="ECO:0000256" key="9">
    <source>
        <dbReference type="PROSITE-ProRule" id="PRU00176"/>
    </source>
</evidence>
<name>A0AA88HFR7_ARTSF</name>
<feature type="compositionally biased region" description="Polar residues" evidence="10">
    <location>
        <begin position="860"/>
        <end position="869"/>
    </location>
</feature>
<dbReference type="SUPFAM" id="SSF54928">
    <property type="entry name" value="RNA-binding domain, RBD"/>
    <property type="match status" value="2"/>
</dbReference>
<feature type="region of interest" description="Disordered" evidence="10">
    <location>
        <begin position="850"/>
        <end position="869"/>
    </location>
</feature>
<evidence type="ECO:0000256" key="4">
    <source>
        <dbReference type="ARBA" id="ARBA00022884"/>
    </source>
</evidence>
<feature type="region of interest" description="Disordered" evidence="10">
    <location>
        <begin position="2141"/>
        <end position="2293"/>
    </location>
</feature>
<feature type="compositionally biased region" description="Basic and acidic residues" evidence="10">
    <location>
        <begin position="1384"/>
        <end position="1402"/>
    </location>
</feature>
<dbReference type="SUPFAM" id="SSF100939">
    <property type="entry name" value="SPOC domain-like"/>
    <property type="match status" value="1"/>
</dbReference>
<feature type="domain" description="RRM" evidence="11">
    <location>
        <begin position="262"/>
        <end position="337"/>
    </location>
</feature>
<dbReference type="Pfam" id="PF00076">
    <property type="entry name" value="RRM_1"/>
    <property type="match status" value="2"/>
</dbReference>
<feature type="compositionally biased region" description="Basic and acidic residues" evidence="10">
    <location>
        <begin position="1413"/>
        <end position="1425"/>
    </location>
</feature>
<feature type="compositionally biased region" description="Polar residues" evidence="10">
    <location>
        <begin position="2981"/>
        <end position="2995"/>
    </location>
</feature>
<dbReference type="GO" id="GO:0005634">
    <property type="term" value="C:nucleus"/>
    <property type="evidence" value="ECO:0007669"/>
    <property type="project" value="UniProtKB-SubCell"/>
</dbReference>
<feature type="compositionally biased region" description="Polar residues" evidence="10">
    <location>
        <begin position="3279"/>
        <end position="3290"/>
    </location>
</feature>
<feature type="compositionally biased region" description="Basic and acidic residues" evidence="10">
    <location>
        <begin position="1913"/>
        <end position="1979"/>
    </location>
</feature>
<dbReference type="Pfam" id="PF07744">
    <property type="entry name" value="SPOC"/>
    <property type="match status" value="1"/>
</dbReference>
<dbReference type="Proteomes" id="UP001187531">
    <property type="component" value="Unassembled WGS sequence"/>
</dbReference>
<dbReference type="FunFam" id="3.30.70.330:FF:000088">
    <property type="entry name" value="msx2-interacting protein-like isoform X1"/>
    <property type="match status" value="1"/>
</dbReference>
<feature type="compositionally biased region" description="Low complexity" evidence="10">
    <location>
        <begin position="1476"/>
        <end position="1490"/>
    </location>
</feature>
<feature type="compositionally biased region" description="Basic and acidic residues" evidence="10">
    <location>
        <begin position="1762"/>
        <end position="1779"/>
    </location>
</feature>
<feature type="compositionally biased region" description="Low complexity" evidence="10">
    <location>
        <begin position="92"/>
        <end position="133"/>
    </location>
</feature>
<feature type="compositionally biased region" description="Basic and acidic residues" evidence="10">
    <location>
        <begin position="1717"/>
        <end position="1744"/>
    </location>
</feature>
<keyword evidence="7" id="KW-0804">Transcription</keyword>
<evidence type="ECO:0000256" key="6">
    <source>
        <dbReference type="ARBA" id="ARBA00023054"/>
    </source>
</evidence>
<feature type="compositionally biased region" description="Basic and acidic residues" evidence="10">
    <location>
        <begin position="2481"/>
        <end position="2492"/>
    </location>
</feature>
<evidence type="ECO:0008006" key="15">
    <source>
        <dbReference type="Google" id="ProtNLM"/>
    </source>
</evidence>
<feature type="region of interest" description="Disordered" evidence="10">
    <location>
        <begin position="2612"/>
        <end position="2634"/>
    </location>
</feature>
<feature type="compositionally biased region" description="Basic and acidic residues" evidence="10">
    <location>
        <begin position="549"/>
        <end position="559"/>
    </location>
</feature>
<feature type="compositionally biased region" description="Basic and acidic residues" evidence="10">
    <location>
        <begin position="1167"/>
        <end position="1211"/>
    </location>
</feature>
<feature type="compositionally biased region" description="Basic and acidic residues" evidence="10">
    <location>
        <begin position="2205"/>
        <end position="2218"/>
    </location>
</feature>
<feature type="compositionally biased region" description="Low complexity" evidence="10">
    <location>
        <begin position="2409"/>
        <end position="2418"/>
    </location>
</feature>
<keyword evidence="14" id="KW-1185">Reference proteome</keyword>
<feature type="region of interest" description="Disordered" evidence="10">
    <location>
        <begin position="2765"/>
        <end position="2816"/>
    </location>
</feature>
<dbReference type="InterPro" id="IPR034174">
    <property type="entry name" value="SHARP_RRM3"/>
</dbReference>
<evidence type="ECO:0000256" key="8">
    <source>
        <dbReference type="ARBA" id="ARBA00023242"/>
    </source>
</evidence>
<feature type="compositionally biased region" description="Basic and acidic residues" evidence="10">
    <location>
        <begin position="2443"/>
        <end position="2455"/>
    </location>
</feature>
<sequence length="3464" mass="385883">MVRETRYLWVANLPTNVKEDRLKDYFRRFGRVQNVKLQKEGDIFAATVAFMDIKSASKARYSDHNLDDKTLRLDYWEPGGPPPFTTRLNSDGSRSPSGSPSPGRSRSRSSGRGSPQVRNSRSSSVSSAGSKSPRVARAKLKSSVGLGPPSSGSSDPPCLAMCIRNLPLRSSDTSLKDGLFHEYKKHGKVICVKVSGQGPERFAIVTFKKLEDLEKALEVSKDKLFFGSKIEVSKHDGPYDVEDNEFRPLEAELDEYHPKATRTLFVGNLERDISLAELRNTFIKFGDIIDIDVKKQGLNTVYAFIQYSDITSVVKAMRDMDGEHLGANRIKLGFGKSMPSPVMWIDGVGDSVSEKYLTRQLARFGPILYTVLDKRKGHAMIFFEQTKSAVAAVQEMRGRSLGGRRLQVDFASKECQLYFLDSLEPSCIDRHWEREIRELIGRPASGRWNNAVNHVGDRRSRGTTRGRASTRSIDEFSQCSSGSREDLREGLEDPPSPFNSPRRYKVEFERTRRNRSSDSIGSDSEGKLRRRRRSDSVESIRLTSSRTRKASDREKDKIQLSHLTETEPAISSDSDSECPVKKTKLGSSDSGVSDISVGDRIAAGQAELGKECDRKLVSQPKLIPLESVKRREEGSRPGTPLCDELESEDYLPDPRCLRERTYSRPMCLPVPKWFDLLPAFQFEPPRVGRSPLSMTPKRDSSLPRSPVPADEECDSDSSSTVTVDRTLQEKLKQLDLMYEKWCSRTSGEYMPLSAEMTLGKYCDKPRIIDLELLKTRPSDILQCIISKRGVFDADFERLDRYSEKYEAKPIEGNDYLSRLQQLACSHLFRAQLPMDASQGQSVILKCDTKPLDSEEKSSDHSVMQNSESSPELGIVSSKLSVAEITDTLAVVNVKTETIIETKEECLDTSSVPEITSLEEKSIPTVDYLTPSPSDLTEVNLVPEPAVKKEVDEVTEQDTSMDVSESQSVNIDTPPSSIEVSDPKIVLCPDEKLNIGVTETEQLYECKVEGLLEMPETESIESAEIINVPILPVEDVKKEIVTTVSTVSRTNVPKEKKSGYKVEQLNVGSFESTLLGLEGPTVKVEQRGKSDSKAKVEKRRDESKSSRSSKHSSSRDSKSDKSDTQIKRKSTTDRDESKRLKLDDKSRDSSKGERSRHDSRKDRHSSKARSDDKHRQEKGDSRSEKSKSSSDKSRHESEKSKSKDSTKEERSKSSSKTSSRKFESKIREDLNKAESKPQENPSKLDRVKTPTPVVKTDEAPAIIPINTSLFFPDLSSSDEEPPEKGTQKHSLKPEEKTHSTPASDVSTKKDAKLSKTQTKKKKTFLLSSDGSDVEQEKGDICKPSPLSTNSKKSGIVEKASSKKETPKEEMRKSEDSKLNSPVLCKQEKNEVTKLEKLKKKLDTSDVFSSGESDEDKKKIKQTDKKSSPKKGSKKPDKEEDRKKKDEKSTVKKDKKSEKKLDVRHVFSSDESDEDSLPVIPSRSSDSVPRPRLFSSSDDETPPPAQSNAAKCNNASKTSDKGSAAPQKQEETEKSRSNQQGGTQNETKKSKSDVKFQLKKSPASSRYGNIYSSDDDDPKLEEPKSQDSIEPVSKSLSLLPESELSCEDERTEKESSHKKKKDKSGLSSTTSEMSKKNKVKKKKLSKEKIVYSSDEEDEKPKPKLPSSKAELKHKKDIFSSEDELDDLRQSHSNFSEHDLKAPSSHDVKEGLKDIQYCQDLKEADNKPMRSLSNREPKAKLESDQKSDLNIPLSKQCLSTDEDVKESQSRKSKYSTDTEAKPKIKVSNSEAQAKQYISEKEEHEKLKPITSQHKTNHLKSKQAEFNPVSNSEGESEGDVLGKLNQRKKSTKSLSDSESESDSDIPERNIFIVEEEPIYISMYDKVKARSCKRVSNTSTPATPSTEKRKSRKSSGYDSDRAKSALSSCDEHEKRQKKDKKKIEKIESDDEILKPKAKEDSGKKQKDKKKAVSESHDFETHIQELQDEDSLCFKQKKQKKNEPDVNTAIHSENYSPSLSFNKSENVESLLFDDERTENRPKPKPRARPSLALPSKIEMDEDPFDALLRTAKPYSPISSPRNFKMEERENIPEKKKKKKDRRESFEILSESNKNNGFLSPELMQLKSPLHDQLSDDKLLSPKSIKSEITELEEYPSTPTLPRTDEISEEAKLEKSKAHKKKKKEKKNKDEKTAKKHKKSRSKSPAACMNVKSEENESMSLKEEPVSPSPRNLHEIQVTETNIPFENATTEVKREELSSNSIFTSPEPLKSIPSPSLHDSSFEEIRPTSSLSQSSYGKAPRPVVISQKTEDAVAGLLEETFDFGCYNIKTEDEIALANERAEEDRSLLYEAQKALQSLAEENQPSPLLEQALAGLAEDDTFESKQDAIEEVVGGKDATEPFANWQQVESIDDKSSSRFSLLSPLPEESRVQSPKWASTFTAALTLPPTTPKEKSEEEKKETSWDLSSIMRRAMNAPSDTQRKPVITTPKREEQSMKHPAFDTIPTRPTRPRRGRKSTQEETEDGHDQVSKGRGGRRKARTSETDIGSSPAESPRESTVPSTVLSQSIENTQEQEDKNADKIEAKEKTSVSPRNMPVPRIQSPGSTRNLHVYIPSVDLQSPVTPVSNAPPSNRFQPSPQNQIATQNSHQPELMFLNPKLLSPPPVSIQANSQQLQMISPVASATSQSAIHGQIKSSEDNMIKEEILGERSEQGIVATTPTRPSGVIRTGSKLEQIANRLRPPDTKPTHFIPVAKVEIPAGFHPPVEQQKVETATLKTDRQSPGTPTPSGVQQRSGQAIISHGSHSQHTSPVKASPYPGLQPAALPPLQRDLLRSPEAIRIRSPVQGNTRLSQPPLSKNQLEVHHQNQVSQTSQVRSGPIMLQVNSQVSMQHHSNMGGQPIGEVTGNNQLMAHQSSYIPQQANVPRQILSQTQQNLQNQIGGQSHIRHTTPQQFGSSNTKQAHPHTSVHSNVAHSPQLPKQILSQQFQPLTPQPAPRQSLQHPTHLNPGHIPVSTQQMSKQPQQVSPRPLTPSQQTSTSRSTLQKGEHFVHRDPAYSAVRMPIGAHQQTPNLQTFNRTPLPAHQGASLASQVAPVHQVRSVTPAHQASKPSPYLSKDAPVGISPPLAHGGSTPMTIPIQKQLQQVREQVNVSPLTFRNPQHESREEVITPRVGTPGTVAPFDPSTVLGSRRGGSRGSSQGYREDTRIPPPAHQHGAKPEIVRQNSGGRTNPELGSAQLFYQQFLRAQQQPSGRAGFIANEERSSDSPIIYRSPPPAPHAPAAIPRAPTVQTPPQASQVPPQADSLLTLLNQRYPVMWQGLLALKNDQAAVQMHFISGNASVARGSLPRQPDGSTLPLRISQRMRLEQTQLEGVARKMQMEAEHCILLALPCGRDHMDVLQQSNNLKSGFITYLQCKQAAGIVNIAGPGSQQAAFVVHVFPSCEFGNENLSRIAPDLLHRISELAHLLVIIATV</sequence>
<dbReference type="Gene3D" id="3.30.70.330">
    <property type="match status" value="4"/>
</dbReference>
<evidence type="ECO:0000256" key="3">
    <source>
        <dbReference type="ARBA" id="ARBA00022553"/>
    </source>
</evidence>
<dbReference type="PROSITE" id="PS50917">
    <property type="entry name" value="SPOC"/>
    <property type="match status" value="1"/>
</dbReference>
<dbReference type="InterPro" id="IPR034173">
    <property type="entry name" value="SHARP_RRM2"/>
</dbReference>
<feature type="region of interest" description="Disordered" evidence="10">
    <location>
        <begin position="72"/>
        <end position="158"/>
    </location>
</feature>
<feature type="compositionally biased region" description="Basic and acidic residues" evidence="10">
    <location>
        <begin position="1358"/>
        <end position="1376"/>
    </location>
</feature>
<feature type="compositionally biased region" description="Polar residues" evidence="10">
    <location>
        <begin position="2280"/>
        <end position="2289"/>
    </location>
</feature>
<feature type="compositionally biased region" description="Polar residues" evidence="10">
    <location>
        <begin position="2003"/>
        <end position="2018"/>
    </location>
</feature>
<dbReference type="InterPro" id="IPR035979">
    <property type="entry name" value="RBD_domain_sf"/>
</dbReference>
<feature type="compositionally biased region" description="Low complexity" evidence="10">
    <location>
        <begin position="2807"/>
        <end position="2816"/>
    </location>
</feature>
<feature type="region of interest" description="Disordered" evidence="10">
    <location>
        <begin position="3093"/>
        <end position="3125"/>
    </location>
</feature>
<keyword evidence="6" id="KW-0175">Coiled coil</keyword>
<feature type="compositionally biased region" description="Polar residues" evidence="10">
    <location>
        <begin position="1504"/>
        <end position="1515"/>
    </location>
</feature>
<feature type="compositionally biased region" description="Basic and acidic residues" evidence="10">
    <location>
        <begin position="850"/>
        <end position="859"/>
    </location>
</feature>
<protein>
    <recommendedName>
        <fullName evidence="15">Msx2-interacting protein</fullName>
    </recommendedName>
</protein>
<keyword evidence="3" id="KW-0597">Phosphoprotein</keyword>
<dbReference type="InterPro" id="IPR012921">
    <property type="entry name" value="SPOC_C"/>
</dbReference>
<evidence type="ECO:0000256" key="2">
    <source>
        <dbReference type="ARBA" id="ARBA00005387"/>
    </source>
</evidence>
<dbReference type="InterPro" id="IPR000504">
    <property type="entry name" value="RRM_dom"/>
</dbReference>
<feature type="region of interest" description="Disordered" evidence="10">
    <location>
        <begin position="2925"/>
        <end position="2964"/>
    </location>
</feature>
<feature type="compositionally biased region" description="Basic and acidic residues" evidence="10">
    <location>
        <begin position="1112"/>
        <end position="1160"/>
    </location>
</feature>
<feature type="compositionally biased region" description="Low complexity" evidence="10">
    <location>
        <begin position="586"/>
        <end position="595"/>
    </location>
</feature>
<feature type="region of interest" description="Disordered" evidence="10">
    <location>
        <begin position="1080"/>
        <end position="1867"/>
    </location>
</feature>
<feature type="region of interest" description="Disordered" evidence="10">
    <location>
        <begin position="685"/>
        <end position="720"/>
    </location>
</feature>
<feature type="compositionally biased region" description="Polar residues" evidence="10">
    <location>
        <begin position="2836"/>
        <end position="2867"/>
    </location>
</feature>
<feature type="compositionally biased region" description="Basic and acidic residues" evidence="10">
    <location>
        <begin position="1219"/>
        <end position="1247"/>
    </location>
</feature>
<dbReference type="SMART" id="SM00360">
    <property type="entry name" value="RRM"/>
    <property type="match status" value="4"/>
</dbReference>
<feature type="compositionally biased region" description="Polar residues" evidence="10">
    <location>
        <begin position="2940"/>
        <end position="2952"/>
    </location>
</feature>
<evidence type="ECO:0000256" key="1">
    <source>
        <dbReference type="ARBA" id="ARBA00004123"/>
    </source>
</evidence>
<dbReference type="CDD" id="cd21543">
    <property type="entry name" value="SPOC_SHARP"/>
    <property type="match status" value="1"/>
</dbReference>
<feature type="compositionally biased region" description="Basic and acidic residues" evidence="10">
    <location>
        <begin position="1544"/>
        <end position="1554"/>
    </location>
</feature>
<dbReference type="GO" id="GO:0003723">
    <property type="term" value="F:RNA binding"/>
    <property type="evidence" value="ECO:0007669"/>
    <property type="project" value="UniProtKB-UniRule"/>
</dbReference>
<feature type="compositionally biased region" description="Basic residues" evidence="10">
    <location>
        <begin position="2170"/>
        <end position="2179"/>
    </location>
</feature>
<dbReference type="EMBL" id="JAVRJZ010000020">
    <property type="protein sequence ID" value="KAK2706194.1"/>
    <property type="molecule type" value="Genomic_DNA"/>
</dbReference>
<feature type="compositionally biased region" description="Polar residues" evidence="10">
    <location>
        <begin position="2765"/>
        <end position="2803"/>
    </location>
</feature>
<dbReference type="PANTHER" id="PTHR23189">
    <property type="entry name" value="RNA RECOGNITION MOTIF-CONTAINING"/>
    <property type="match status" value="1"/>
</dbReference>
<evidence type="ECO:0000256" key="10">
    <source>
        <dbReference type="SAM" id="MobiDB-lite"/>
    </source>
</evidence>
<accession>A0AA88HFR7</accession>
<feature type="region of interest" description="Disordered" evidence="10">
    <location>
        <begin position="2064"/>
        <end position="2115"/>
    </location>
</feature>
<evidence type="ECO:0000313" key="14">
    <source>
        <dbReference type="Proteomes" id="UP001187531"/>
    </source>
</evidence>
<dbReference type="FunFam" id="2.40.290.10:FF:000002">
    <property type="entry name" value="Spen family transcriptional repressor"/>
    <property type="match status" value="1"/>
</dbReference>
<comment type="subcellular location">
    <subcellularLocation>
        <location evidence="1">Nucleus</location>
    </subcellularLocation>
</comment>
<feature type="compositionally biased region" description="Basic and acidic residues" evidence="10">
    <location>
        <begin position="2077"/>
        <end position="2087"/>
    </location>
</feature>
<evidence type="ECO:0000256" key="5">
    <source>
        <dbReference type="ARBA" id="ARBA00023015"/>
    </source>
</evidence>